<feature type="compositionally biased region" description="Basic residues" evidence="2">
    <location>
        <begin position="430"/>
        <end position="440"/>
    </location>
</feature>
<dbReference type="PANTHER" id="PTHR11960">
    <property type="entry name" value="EUKARYOTIC TRANSLATION INITIATION FACTOR 4E RELATED"/>
    <property type="match status" value="1"/>
</dbReference>
<protein>
    <submittedName>
        <fullName evidence="3">Uncharacterized protein</fullName>
    </submittedName>
</protein>
<dbReference type="Pfam" id="PF01652">
    <property type="entry name" value="IF4E"/>
    <property type="match status" value="1"/>
</dbReference>
<feature type="region of interest" description="Disordered" evidence="2">
    <location>
        <begin position="142"/>
        <end position="218"/>
    </location>
</feature>
<dbReference type="GO" id="GO:0003743">
    <property type="term" value="F:translation initiation factor activity"/>
    <property type="evidence" value="ECO:0007669"/>
    <property type="project" value="UniProtKB-KW"/>
</dbReference>
<feature type="compositionally biased region" description="Basic and acidic residues" evidence="2">
    <location>
        <begin position="200"/>
        <end position="210"/>
    </location>
</feature>
<sequence>MSSASNLNRLSSSSSNGPHKNHTDPTTTTTNTSHLPKKPSLISTNSSSINPHTNLLNTNPNSTSSPNPIHSKRTTPTLGGFPYLSSQSPSSPNSLGFGKSSFQTFGRVGDHSQPSSPGVFNNNSSNTNSNVKKAFHQLTQQQTTANQTFQNNSTNRPRKLGSFNSLAANSTANNNTLSRGLAAGTKNSQEEKDSEENEIEDRSDHQRDPIHPTLDSSVPQHKLRSKWVFWLLHRPPSKKISEEEYGKAMKRLGSCDTVESFYSLYLHIKRPSNQQPISDLHFFVDPIKPAWEDPLNVGGGKWTIRLKKGLANRLWETLIFSLVGGGLEKLISSPDSESLDEKQDRENREICGAVLSIRRDEDILAVWHKTGSPEVGSDGKMAKQVKLSLQTVLQLPLNCHLAYKLNADCLSSGAPVNTNNNMQPNTYNQHQHHHNHHHHQQQQQQHQQGPLNKATGHQANHSPSLHHKQANRHSGLGHLGESKTGHTHPFSAGFGSLGSANGSATVTGDASVVEK</sequence>
<dbReference type="STRING" id="27349.A0A0L6UUD3"/>
<feature type="compositionally biased region" description="Low complexity" evidence="2">
    <location>
        <begin position="49"/>
        <end position="69"/>
    </location>
</feature>
<evidence type="ECO:0000313" key="3">
    <source>
        <dbReference type="EMBL" id="KNZ52158.1"/>
    </source>
</evidence>
<organism evidence="3 4">
    <name type="scientific">Puccinia sorghi</name>
    <dbReference type="NCBI Taxonomy" id="27349"/>
    <lineage>
        <taxon>Eukaryota</taxon>
        <taxon>Fungi</taxon>
        <taxon>Dikarya</taxon>
        <taxon>Basidiomycota</taxon>
        <taxon>Pucciniomycotina</taxon>
        <taxon>Pucciniomycetes</taxon>
        <taxon>Pucciniales</taxon>
        <taxon>Pucciniaceae</taxon>
        <taxon>Puccinia</taxon>
    </lineage>
</organism>
<comment type="caution">
    <text evidence="3">The sequence shown here is derived from an EMBL/GenBank/DDBJ whole genome shotgun (WGS) entry which is preliminary data.</text>
</comment>
<evidence type="ECO:0000256" key="1">
    <source>
        <dbReference type="RuleBase" id="RU004374"/>
    </source>
</evidence>
<feature type="compositionally biased region" description="Low complexity" evidence="2">
    <location>
        <begin position="142"/>
        <end position="155"/>
    </location>
</feature>
<dbReference type="OrthoDB" id="590761at2759"/>
<keyword evidence="1" id="KW-0396">Initiation factor</keyword>
<keyword evidence="1" id="KW-0694">RNA-binding</keyword>
<keyword evidence="4" id="KW-1185">Reference proteome</keyword>
<feature type="compositionally biased region" description="Low complexity" evidence="2">
    <location>
        <begin position="1"/>
        <end position="16"/>
    </location>
</feature>
<dbReference type="VEuPathDB" id="FungiDB:VP01_366g3"/>
<dbReference type="EMBL" id="LAVV01008690">
    <property type="protein sequence ID" value="KNZ52158.1"/>
    <property type="molecule type" value="Genomic_DNA"/>
</dbReference>
<reference evidence="3 4" key="1">
    <citation type="submission" date="2015-08" db="EMBL/GenBank/DDBJ databases">
        <title>Next Generation Sequencing and Analysis of the Genome of Puccinia sorghi L Schw, the Causal Agent of Maize Common Rust.</title>
        <authorList>
            <person name="Rochi L."/>
            <person name="Burguener G."/>
            <person name="Darino M."/>
            <person name="Turjanski A."/>
            <person name="Kreff E."/>
            <person name="Dieguez M.J."/>
            <person name="Sacco F."/>
        </authorList>
    </citation>
    <scope>NUCLEOTIDE SEQUENCE [LARGE SCALE GENOMIC DNA]</scope>
    <source>
        <strain evidence="3 4">RO10H11247</strain>
    </source>
</reference>
<evidence type="ECO:0000313" key="4">
    <source>
        <dbReference type="Proteomes" id="UP000037035"/>
    </source>
</evidence>
<feature type="compositionally biased region" description="Low complexity" evidence="2">
    <location>
        <begin position="85"/>
        <end position="94"/>
    </location>
</feature>
<dbReference type="GO" id="GO:0000340">
    <property type="term" value="F:RNA 7-methylguanosine cap binding"/>
    <property type="evidence" value="ECO:0007669"/>
    <property type="project" value="TreeGrafter"/>
</dbReference>
<evidence type="ECO:0000256" key="2">
    <source>
        <dbReference type="SAM" id="MobiDB-lite"/>
    </source>
</evidence>
<dbReference type="InterPro" id="IPR023398">
    <property type="entry name" value="TIF_eIF4e-like"/>
</dbReference>
<name>A0A0L6UUD3_9BASI</name>
<gene>
    <name evidence="3" type="ORF">VP01_366g3</name>
</gene>
<keyword evidence="1" id="KW-0648">Protein biosynthesis</keyword>
<comment type="similarity">
    <text evidence="1">Belongs to the eukaryotic initiation factor 4E family.</text>
</comment>
<dbReference type="GO" id="GO:0016281">
    <property type="term" value="C:eukaryotic translation initiation factor 4F complex"/>
    <property type="evidence" value="ECO:0007669"/>
    <property type="project" value="TreeGrafter"/>
</dbReference>
<feature type="compositionally biased region" description="Polar residues" evidence="2">
    <location>
        <begin position="498"/>
        <end position="508"/>
    </location>
</feature>
<dbReference type="PANTHER" id="PTHR11960:SF18">
    <property type="entry name" value="EUKARYOTIC TRANSLATION INITIATION FACTOR 4E HOMOLOGOUS PROTEIN, ISOFORM B"/>
    <property type="match status" value="1"/>
</dbReference>
<dbReference type="Proteomes" id="UP000037035">
    <property type="component" value="Unassembled WGS sequence"/>
</dbReference>
<dbReference type="InterPro" id="IPR001040">
    <property type="entry name" value="TIF_eIF_4E"/>
</dbReference>
<proteinExistence type="inferred from homology"/>
<feature type="region of interest" description="Disordered" evidence="2">
    <location>
        <begin position="416"/>
        <end position="515"/>
    </location>
</feature>
<feature type="compositionally biased region" description="Low complexity" evidence="2">
    <location>
        <begin position="417"/>
        <end position="429"/>
    </location>
</feature>
<feature type="compositionally biased region" description="Low complexity" evidence="2">
    <location>
        <begin position="164"/>
        <end position="178"/>
    </location>
</feature>
<dbReference type="SUPFAM" id="SSF55418">
    <property type="entry name" value="eIF4e-like"/>
    <property type="match status" value="1"/>
</dbReference>
<accession>A0A0L6UUD3</accession>
<dbReference type="AlphaFoldDB" id="A0A0L6UUD3"/>
<feature type="region of interest" description="Disordered" evidence="2">
    <location>
        <begin position="1"/>
        <end position="129"/>
    </location>
</feature>
<dbReference type="Gene3D" id="3.30.760.10">
    <property type="entry name" value="RNA Cap, Translation Initiation Factor Eif4e"/>
    <property type="match status" value="1"/>
</dbReference>